<dbReference type="OrthoDB" id="1156172at2"/>
<dbReference type="PROSITE" id="PS01124">
    <property type="entry name" value="HTH_ARAC_FAMILY_2"/>
    <property type="match status" value="1"/>
</dbReference>
<dbReference type="EMBL" id="PYGK01000007">
    <property type="protein sequence ID" value="PSL29125.1"/>
    <property type="molecule type" value="Genomic_DNA"/>
</dbReference>
<keyword evidence="1" id="KW-0805">Transcription regulation</keyword>
<dbReference type="GO" id="GO:0003700">
    <property type="term" value="F:DNA-binding transcription factor activity"/>
    <property type="evidence" value="ECO:0007669"/>
    <property type="project" value="InterPro"/>
</dbReference>
<dbReference type="AlphaFoldDB" id="A0A2P8G5F0"/>
<protein>
    <submittedName>
        <fullName evidence="5">AraC-like DNA-binding protein</fullName>
    </submittedName>
</protein>
<dbReference type="PANTHER" id="PTHR47893:SF1">
    <property type="entry name" value="REGULATORY PROTEIN PCHR"/>
    <property type="match status" value="1"/>
</dbReference>
<organism evidence="5 6">
    <name type="scientific">Chitinophaga ginsengisoli</name>
    <dbReference type="NCBI Taxonomy" id="363837"/>
    <lineage>
        <taxon>Bacteria</taxon>
        <taxon>Pseudomonadati</taxon>
        <taxon>Bacteroidota</taxon>
        <taxon>Chitinophagia</taxon>
        <taxon>Chitinophagales</taxon>
        <taxon>Chitinophagaceae</taxon>
        <taxon>Chitinophaga</taxon>
    </lineage>
</organism>
<evidence type="ECO:0000313" key="6">
    <source>
        <dbReference type="Proteomes" id="UP000240978"/>
    </source>
</evidence>
<dbReference type="InterPro" id="IPR018060">
    <property type="entry name" value="HTH_AraC"/>
</dbReference>
<dbReference type="PANTHER" id="PTHR47893">
    <property type="entry name" value="REGULATORY PROTEIN PCHR"/>
    <property type="match status" value="1"/>
</dbReference>
<name>A0A2P8G5F0_9BACT</name>
<dbReference type="PROSITE" id="PS00041">
    <property type="entry name" value="HTH_ARAC_FAMILY_1"/>
    <property type="match status" value="1"/>
</dbReference>
<dbReference type="InterPro" id="IPR018062">
    <property type="entry name" value="HTH_AraC-typ_CS"/>
</dbReference>
<evidence type="ECO:0000259" key="4">
    <source>
        <dbReference type="PROSITE" id="PS01124"/>
    </source>
</evidence>
<evidence type="ECO:0000256" key="1">
    <source>
        <dbReference type="ARBA" id="ARBA00023015"/>
    </source>
</evidence>
<dbReference type="SMART" id="SM00342">
    <property type="entry name" value="HTH_ARAC"/>
    <property type="match status" value="1"/>
</dbReference>
<keyword evidence="2 5" id="KW-0238">DNA-binding</keyword>
<keyword evidence="3" id="KW-0804">Transcription</keyword>
<dbReference type="InterPro" id="IPR009057">
    <property type="entry name" value="Homeodomain-like_sf"/>
</dbReference>
<sequence>MKQENPKELMFNLASRIGTPLNMSAAALDSLGLRNIKVIDLLPDMLIMIRSVLAKEDLSFERNPITIIKNGLMISFQNVFDDRQAAANNGLQPERAHVRITPLHLGSTVRFSKEMQLRQITILIDMNFLKQFLGKDESRFHYLFDLERTFWIEEFMSPEIAALVDEVLSVNEAILLPDFFYKLNCMGMIYYLFRNLSRREAISHQHMNVVEIDGIYRIRNAMASSLDKSIPIAHLVKLSGMNEQKLRKLFMQVFGKGLSDYHQHIRIIEAARLLKEENLSVSEAGYRLGFTNLSYFGRLFEKHMGMKPKKWSGKVDQLPK</sequence>
<dbReference type="Pfam" id="PF12833">
    <property type="entry name" value="HTH_18"/>
    <property type="match status" value="1"/>
</dbReference>
<dbReference type="Proteomes" id="UP000240978">
    <property type="component" value="Unassembled WGS sequence"/>
</dbReference>
<dbReference type="InterPro" id="IPR053142">
    <property type="entry name" value="PchR_regulatory_protein"/>
</dbReference>
<reference evidence="5 6" key="1">
    <citation type="submission" date="2018-03" db="EMBL/GenBank/DDBJ databases">
        <title>Genomic Encyclopedia of Archaeal and Bacterial Type Strains, Phase II (KMG-II): from individual species to whole genera.</title>
        <authorList>
            <person name="Goeker M."/>
        </authorList>
    </citation>
    <scope>NUCLEOTIDE SEQUENCE [LARGE SCALE GENOMIC DNA]</scope>
    <source>
        <strain evidence="5 6">DSM 18107</strain>
    </source>
</reference>
<dbReference type="RefSeq" id="WP_106603499.1">
    <property type="nucleotide sequence ID" value="NZ_PYGK01000007.1"/>
</dbReference>
<gene>
    <name evidence="5" type="ORF">CLV42_107272</name>
</gene>
<accession>A0A2P8G5F0</accession>
<keyword evidence="6" id="KW-1185">Reference proteome</keyword>
<dbReference type="GO" id="GO:0043565">
    <property type="term" value="F:sequence-specific DNA binding"/>
    <property type="evidence" value="ECO:0007669"/>
    <property type="project" value="InterPro"/>
</dbReference>
<evidence type="ECO:0000313" key="5">
    <source>
        <dbReference type="EMBL" id="PSL29125.1"/>
    </source>
</evidence>
<feature type="domain" description="HTH araC/xylS-type" evidence="4">
    <location>
        <begin position="216"/>
        <end position="314"/>
    </location>
</feature>
<dbReference type="SUPFAM" id="SSF46689">
    <property type="entry name" value="Homeodomain-like"/>
    <property type="match status" value="1"/>
</dbReference>
<evidence type="ECO:0000256" key="2">
    <source>
        <dbReference type="ARBA" id="ARBA00023125"/>
    </source>
</evidence>
<comment type="caution">
    <text evidence="5">The sequence shown here is derived from an EMBL/GenBank/DDBJ whole genome shotgun (WGS) entry which is preliminary data.</text>
</comment>
<evidence type="ECO:0000256" key="3">
    <source>
        <dbReference type="ARBA" id="ARBA00023163"/>
    </source>
</evidence>
<dbReference type="Gene3D" id="1.10.10.60">
    <property type="entry name" value="Homeodomain-like"/>
    <property type="match status" value="1"/>
</dbReference>
<proteinExistence type="predicted"/>